<dbReference type="EMBL" id="FOTL01000031">
    <property type="protein sequence ID" value="SFL72187.1"/>
    <property type="molecule type" value="Genomic_DNA"/>
</dbReference>
<dbReference type="EMBL" id="CP014265">
    <property type="protein sequence ID" value="AMK15190.1"/>
    <property type="molecule type" value="Genomic_DNA"/>
</dbReference>
<dbReference type="GeneID" id="28488929"/>
<dbReference type="Proteomes" id="UP000066376">
    <property type="component" value="Chromosome"/>
</dbReference>
<dbReference type="GO" id="GO:0015689">
    <property type="term" value="P:molybdate ion transport"/>
    <property type="evidence" value="ECO:0007669"/>
    <property type="project" value="InterPro"/>
</dbReference>
<reference evidence="5" key="4">
    <citation type="submission" date="2016-10" db="EMBL/GenBank/DDBJ databases">
        <authorList>
            <person name="de Groot N.N."/>
        </authorList>
    </citation>
    <scope>NUCLEOTIDE SEQUENCE [LARGE SCALE GENOMIC DNA]</scope>
    <source>
        <strain evidence="5">DSM 16632</strain>
    </source>
</reference>
<comment type="subcellular location">
    <subcellularLocation>
        <location evidence="1">Cell membrane</location>
        <topology evidence="1">Peripheral membrane protein</topology>
    </subcellularLocation>
</comment>
<evidence type="ECO:0000259" key="3">
    <source>
        <dbReference type="PROSITE" id="PS51866"/>
    </source>
</evidence>
<dbReference type="PATRIC" id="fig|294671.3.peg.658"/>
<accession>A0A126QYH1</accession>
<evidence type="ECO:0000313" key="4">
    <source>
        <dbReference type="EMBL" id="AMK15190.1"/>
    </source>
</evidence>
<evidence type="ECO:0000256" key="2">
    <source>
        <dbReference type="ARBA" id="ARBA00022505"/>
    </source>
</evidence>
<dbReference type="Pfam" id="PF03459">
    <property type="entry name" value="TOBE"/>
    <property type="match status" value="1"/>
</dbReference>
<dbReference type="Proteomes" id="UP000183442">
    <property type="component" value="Unassembled WGS sequence"/>
</dbReference>
<feature type="domain" description="Mop" evidence="3">
    <location>
        <begin position="2"/>
        <end position="68"/>
    </location>
</feature>
<dbReference type="AlphaFoldDB" id="A0A126QYH1"/>
<reference evidence="4 6" key="1">
    <citation type="journal article" date="2016" name="Genome Announc.">
        <title>Draft Genome Sequence of the Rumen Methanogen Methanobrevibacter olleyae YLM1.</title>
        <authorList>
            <person name="Kelly W.J."/>
            <person name="Li D."/>
            <person name="Lambie S.C."/>
            <person name="Cox F."/>
            <person name="Attwood G.T."/>
            <person name="Altermann E."/>
            <person name="Leahy S.C."/>
        </authorList>
    </citation>
    <scope>NUCLEOTIDE SEQUENCE [LARGE SCALE GENOMIC DNA]</scope>
    <source>
        <strain evidence="4 6">YLM1</strain>
    </source>
</reference>
<dbReference type="RefSeq" id="WP_067146219.1">
    <property type="nucleotide sequence ID" value="NZ_CP014265.1"/>
</dbReference>
<evidence type="ECO:0000313" key="6">
    <source>
        <dbReference type="Proteomes" id="UP000066376"/>
    </source>
</evidence>
<dbReference type="OrthoDB" id="36889at2157"/>
<evidence type="ECO:0000256" key="1">
    <source>
        <dbReference type="ARBA" id="ARBA00004202"/>
    </source>
</evidence>
<keyword evidence="6" id="KW-1185">Reference proteome</keyword>
<name>A0A126QYH1_METOL</name>
<gene>
    <name evidence="5" type="ORF">SAMN02910297_01601</name>
    <name evidence="4" type="ORF">YLM1_0633</name>
</gene>
<dbReference type="KEGG" id="mol:YLM1_0633"/>
<dbReference type="InterPro" id="IPR008995">
    <property type="entry name" value="Mo/tungstate-bd_C_term_dom"/>
</dbReference>
<dbReference type="InterPro" id="IPR005116">
    <property type="entry name" value="Transp-assoc_OB_typ1"/>
</dbReference>
<dbReference type="STRING" id="294671.YLM1_0633"/>
<keyword evidence="2" id="KW-0500">Molybdenum</keyword>
<protein>
    <submittedName>
        <fullName evidence="5">Molybdenum-pterin binding domain-containing protein</fullName>
    </submittedName>
    <submittedName>
        <fullName evidence="4">Molybdenum-pterin binding protein Mop</fullName>
    </submittedName>
</protein>
<organism evidence="4 6">
    <name type="scientific">Methanobrevibacter olleyae</name>
    <dbReference type="NCBI Taxonomy" id="294671"/>
    <lineage>
        <taxon>Archaea</taxon>
        <taxon>Methanobacteriati</taxon>
        <taxon>Methanobacteriota</taxon>
        <taxon>Methanomada group</taxon>
        <taxon>Methanobacteria</taxon>
        <taxon>Methanobacteriales</taxon>
        <taxon>Methanobacteriaceae</taxon>
        <taxon>Methanobrevibacter</taxon>
    </lineage>
</organism>
<proteinExistence type="predicted"/>
<dbReference type="PROSITE" id="PS51866">
    <property type="entry name" value="MOP"/>
    <property type="match status" value="1"/>
</dbReference>
<reference evidence="7" key="3">
    <citation type="submission" date="2016-10" db="EMBL/GenBank/DDBJ databases">
        <authorList>
            <person name="Varghese N."/>
        </authorList>
    </citation>
    <scope>NUCLEOTIDE SEQUENCE [LARGE SCALE GENOMIC DNA]</scope>
    <source>
        <strain evidence="7">DSM 16632</strain>
    </source>
</reference>
<dbReference type="InterPro" id="IPR004606">
    <property type="entry name" value="Mop_domain"/>
</dbReference>
<evidence type="ECO:0000313" key="7">
    <source>
        <dbReference type="Proteomes" id="UP000183442"/>
    </source>
</evidence>
<sequence>MEISARNGLKGKVDDVKLGEVMASIKIAVEEPGIITAIITKESAEDLDLKEGDEVKAIIKSTEIMVAK</sequence>
<evidence type="ECO:0000313" key="5">
    <source>
        <dbReference type="EMBL" id="SFL72187.1"/>
    </source>
</evidence>
<dbReference type="SUPFAM" id="SSF50331">
    <property type="entry name" value="MOP-like"/>
    <property type="match status" value="1"/>
</dbReference>
<reference evidence="6" key="2">
    <citation type="submission" date="2016-02" db="EMBL/GenBank/DDBJ databases">
        <title>The draft genome sequence of the rumen methanogen Methanobrevibacter olleyae YLM1.</title>
        <authorList>
            <consortium name="New Zealand Agricultural Greenhouse Gas Research Centre/Pastoral Greenhouse Gas Research Consortium"/>
            <person name="Kelly W.J."/>
            <person name="Li D."/>
            <person name="Lambie S.C."/>
            <person name="Attwood G.T."/>
            <person name="Altermann E."/>
            <person name="Leahy S.C."/>
        </authorList>
    </citation>
    <scope>NUCLEOTIDE SEQUENCE [LARGE SCALE GENOMIC DNA]</scope>
    <source>
        <strain evidence="6">YLM1</strain>
    </source>
</reference>
<dbReference type="GO" id="GO:0005886">
    <property type="term" value="C:plasma membrane"/>
    <property type="evidence" value="ECO:0007669"/>
    <property type="project" value="UniProtKB-SubCell"/>
</dbReference>
<dbReference type="Gene3D" id="2.40.50.100">
    <property type="match status" value="1"/>
</dbReference>
<dbReference type="NCBIfam" id="TIGR00638">
    <property type="entry name" value="Mop"/>
    <property type="match status" value="1"/>
</dbReference>